<dbReference type="EMBL" id="UINC01057705">
    <property type="protein sequence ID" value="SVB79151.1"/>
    <property type="molecule type" value="Genomic_DNA"/>
</dbReference>
<dbReference type="InterPro" id="IPR058347">
    <property type="entry name" value="DUF8034"/>
</dbReference>
<organism evidence="1">
    <name type="scientific">marine metagenome</name>
    <dbReference type="NCBI Taxonomy" id="408172"/>
    <lineage>
        <taxon>unclassified sequences</taxon>
        <taxon>metagenomes</taxon>
        <taxon>ecological metagenomes</taxon>
    </lineage>
</organism>
<feature type="non-terminal residue" evidence="1">
    <location>
        <position position="1"/>
    </location>
</feature>
<dbReference type="Pfam" id="PF26099">
    <property type="entry name" value="DUF8034"/>
    <property type="match status" value="1"/>
</dbReference>
<feature type="non-terminal residue" evidence="1">
    <location>
        <position position="329"/>
    </location>
</feature>
<sequence length="329" mass="38325">VGSIPKFEAVQKVDPPAWALWERRIIDICNQAGVAFVERYTRPDGTLVWRDNWPGMDGSDDAYESFWTFPLFYLLGGSEKIHYLARKEWDAVTWQFTEYGQVYREFDAYYDWMHHGESYSYLYYLGLCDPHVFKDRQRAFRFAGFYVGEDNEAQNYDSELKLIRSPINGSRGPRHEMSPEDWSTHRDVLANYPVPFEDIPGIDTPKADWNDDEIFERILDLLNRRMAKGDVPLNLTATSMIVHAYLYNGDQKYKNWVVDYIDAWYKRTKENNGIMPDNVGLSGEIGECMDGKWWGGYYGWRWPHGAMNLLESTIIAGLNAMLLTGDEGF</sequence>
<dbReference type="AlphaFoldDB" id="A0A382GY78"/>
<evidence type="ECO:0000313" key="1">
    <source>
        <dbReference type="EMBL" id="SVB79151.1"/>
    </source>
</evidence>
<protein>
    <submittedName>
        <fullName evidence="1">Uncharacterized protein</fullName>
    </submittedName>
</protein>
<name>A0A382GY78_9ZZZZ</name>
<accession>A0A382GY78</accession>
<gene>
    <name evidence="1" type="ORF">METZ01_LOCUS232005</name>
</gene>
<reference evidence="1" key="1">
    <citation type="submission" date="2018-05" db="EMBL/GenBank/DDBJ databases">
        <authorList>
            <person name="Lanie J.A."/>
            <person name="Ng W.-L."/>
            <person name="Kazmierczak K.M."/>
            <person name="Andrzejewski T.M."/>
            <person name="Davidsen T.M."/>
            <person name="Wayne K.J."/>
            <person name="Tettelin H."/>
            <person name="Glass J.I."/>
            <person name="Rusch D."/>
            <person name="Podicherti R."/>
            <person name="Tsui H.-C.T."/>
            <person name="Winkler M.E."/>
        </authorList>
    </citation>
    <scope>NUCLEOTIDE SEQUENCE</scope>
</reference>
<proteinExistence type="predicted"/>